<evidence type="ECO:0000313" key="2">
    <source>
        <dbReference type="EMBL" id="MDR6238934.1"/>
    </source>
</evidence>
<dbReference type="PRINTS" id="PR00702">
    <property type="entry name" value="ACRIFLAVINRP"/>
</dbReference>
<feature type="transmembrane region" description="Helical" evidence="1">
    <location>
        <begin position="909"/>
        <end position="930"/>
    </location>
</feature>
<feature type="transmembrane region" description="Helical" evidence="1">
    <location>
        <begin position="333"/>
        <end position="351"/>
    </location>
</feature>
<dbReference type="InterPro" id="IPR027463">
    <property type="entry name" value="AcrB_DN_DC_subdom"/>
</dbReference>
<accession>A0AAE3XN44</accession>
<dbReference type="Gene3D" id="3.30.70.1440">
    <property type="entry name" value="Multidrug efflux transporter AcrB pore domain"/>
    <property type="match status" value="1"/>
</dbReference>
<feature type="transmembrane region" description="Helical" evidence="1">
    <location>
        <begin position="457"/>
        <end position="478"/>
    </location>
</feature>
<feature type="transmembrane region" description="Helical" evidence="1">
    <location>
        <begin position="856"/>
        <end position="876"/>
    </location>
</feature>
<protein>
    <submittedName>
        <fullName evidence="2">Multidrug efflux pump subunit AcrB</fullName>
    </submittedName>
</protein>
<feature type="transmembrane region" description="Helical" evidence="1">
    <location>
        <begin position="958"/>
        <end position="979"/>
    </location>
</feature>
<dbReference type="Gene3D" id="1.20.1640.10">
    <property type="entry name" value="Multidrug efflux transporter AcrB transmembrane domain"/>
    <property type="match status" value="2"/>
</dbReference>
<dbReference type="Pfam" id="PF00873">
    <property type="entry name" value="ACR_tran"/>
    <property type="match status" value="1"/>
</dbReference>
<keyword evidence="1" id="KW-0472">Membrane</keyword>
<comment type="caution">
    <text evidence="2">The sequence shown here is derived from an EMBL/GenBank/DDBJ whole genome shotgun (WGS) entry which is preliminary data.</text>
</comment>
<dbReference type="Proteomes" id="UP001185092">
    <property type="component" value="Unassembled WGS sequence"/>
</dbReference>
<dbReference type="Gene3D" id="3.30.70.1320">
    <property type="entry name" value="Multidrug efflux transporter AcrB pore domain like"/>
    <property type="match status" value="1"/>
</dbReference>
<dbReference type="InterPro" id="IPR001036">
    <property type="entry name" value="Acrflvin-R"/>
</dbReference>
<dbReference type="GO" id="GO:0005886">
    <property type="term" value="C:plasma membrane"/>
    <property type="evidence" value="ECO:0007669"/>
    <property type="project" value="TreeGrafter"/>
</dbReference>
<keyword evidence="1" id="KW-1133">Transmembrane helix</keyword>
<feature type="transmembrane region" description="Helical" evidence="1">
    <location>
        <begin position="431"/>
        <end position="451"/>
    </location>
</feature>
<keyword evidence="3" id="KW-1185">Reference proteome</keyword>
<dbReference type="EMBL" id="JAVDQD010000002">
    <property type="protein sequence ID" value="MDR6238934.1"/>
    <property type="molecule type" value="Genomic_DNA"/>
</dbReference>
<feature type="transmembrane region" description="Helical" evidence="1">
    <location>
        <begin position="358"/>
        <end position="378"/>
    </location>
</feature>
<feature type="transmembrane region" description="Helical" evidence="1">
    <location>
        <begin position="883"/>
        <end position="903"/>
    </location>
</feature>
<dbReference type="SUPFAM" id="SSF82693">
    <property type="entry name" value="Multidrug efflux transporter AcrB pore domain, PN1, PN2, PC1 and PC2 subdomains"/>
    <property type="match status" value="2"/>
</dbReference>
<dbReference type="PANTHER" id="PTHR32063">
    <property type="match status" value="1"/>
</dbReference>
<sequence>MLEKILEQKALLIMLFVGVVIGGLYSYMRIGKLEDAEIPVKTAMVITMYPGANAHEVELEVSDVLEKGIRRLENVDYIESRSEAGLSVIKVNIKNDVKTSELPQLWDHLRRKVGDIKSQLPSGAYEPIVNDDFADTYGILYAVTSDGHSLPELNKYTQYIERELLTVPGVKRSQIFGMQNEAIEIVFSEEKLAGMSMNPMMIAQAMQSQGEIVNSGTVKVGTESVRIDVGDRMTSLEDVNNLLLQMPSGGSVRLGDIAKVNRSFYEPKRNALHFNGQMALSLGLSNESNINVVQLGARVDERLAEIKKNLPAGIEVETIYSQPDRVDNSVDEFVLNLVMSVGIVIIVLLFAMGFRSGLLISSGLVFTILATLITMNAIDLPLHRVTLAAIILAMGMLVDNSIVVADGILIDLKKGMKPSLAFVNTAKKTSWPLLAATMIAILAFLPLGMAPHAAGEFLSSLFTVLVISLLLSWIFAMVQTPFMAKFFYRKEVNQDASNDNNNGVYDSKVYKVFRKMVTWTLWHKRGFVAFCTVVLFLSFFGFRYVKMDFIPKTPYDQFIIEYTLDNGSDIKSVEADMYKAEKDVMKIDKVVSVTTAIGSTPARYTMLRPMAQGGSHYGEMIVEMEELDDVEQAMKEVNEYFKLNYPHATVRVMEYGAAFEDYPVEILVTGPDPAVLRGISAQVKEVLRDEPTAKNIDDNLGNKTKRYMPSFDNDQAQALGLTRKDMAQSILVASTGMPIGLVNENDKQIPVMLKSSRELSDNIEDMNSIPVWGSMSRGSVPLGQITNSVSLGWEDQVVFRRNGKRAIKVQSDVRNGHTGEELVANVKKEVEAIELPDGYELSWKGMVGASQDANEALFKFLPMALGLMVLIIVALFNNLKQPMIIFLMVPLAFIGIVMGFLITGEFLNFMGIIGALGLIGMMIKNAIVLLDEIKLGIKEGKHPAEATIDASVSRMRPVMMASLTTILGMLPLLWDAMFISMAITIMFGLLVGSLITLFVVPVLYALFYNVDAKQVKNI</sequence>
<dbReference type="Gene3D" id="3.30.2090.10">
    <property type="entry name" value="Multidrug efflux transporter AcrB TolC docking domain, DN and DC subdomains"/>
    <property type="match status" value="2"/>
</dbReference>
<dbReference type="SUPFAM" id="SSF82866">
    <property type="entry name" value="Multidrug efflux transporter AcrB transmembrane domain"/>
    <property type="match status" value="2"/>
</dbReference>
<keyword evidence="1" id="KW-0812">Transmembrane</keyword>
<dbReference type="AlphaFoldDB" id="A0AAE3XN44"/>
<feature type="transmembrane region" description="Helical" evidence="1">
    <location>
        <begin position="12"/>
        <end position="28"/>
    </location>
</feature>
<proteinExistence type="predicted"/>
<evidence type="ECO:0000313" key="3">
    <source>
        <dbReference type="Proteomes" id="UP001185092"/>
    </source>
</evidence>
<dbReference type="RefSeq" id="WP_309938440.1">
    <property type="nucleotide sequence ID" value="NZ_AP025305.1"/>
</dbReference>
<organism evidence="2 3">
    <name type="scientific">Aureibacter tunicatorum</name>
    <dbReference type="NCBI Taxonomy" id="866807"/>
    <lineage>
        <taxon>Bacteria</taxon>
        <taxon>Pseudomonadati</taxon>
        <taxon>Bacteroidota</taxon>
        <taxon>Cytophagia</taxon>
        <taxon>Cytophagales</taxon>
        <taxon>Persicobacteraceae</taxon>
        <taxon>Aureibacter</taxon>
    </lineage>
</organism>
<dbReference type="PANTHER" id="PTHR32063:SF18">
    <property type="entry name" value="CATION EFFLUX SYSTEM PROTEIN"/>
    <property type="match status" value="1"/>
</dbReference>
<feature type="transmembrane region" description="Helical" evidence="1">
    <location>
        <begin position="384"/>
        <end position="410"/>
    </location>
</feature>
<dbReference type="GO" id="GO:0042910">
    <property type="term" value="F:xenobiotic transmembrane transporter activity"/>
    <property type="evidence" value="ECO:0007669"/>
    <property type="project" value="TreeGrafter"/>
</dbReference>
<reference evidence="2" key="1">
    <citation type="submission" date="2023-07" db="EMBL/GenBank/DDBJ databases">
        <title>Genomic Encyclopedia of Type Strains, Phase IV (KMG-IV): sequencing the most valuable type-strain genomes for metagenomic binning, comparative biology and taxonomic classification.</title>
        <authorList>
            <person name="Goeker M."/>
        </authorList>
    </citation>
    <scope>NUCLEOTIDE SEQUENCE</scope>
    <source>
        <strain evidence="2">DSM 26174</strain>
    </source>
</reference>
<name>A0AAE3XN44_9BACT</name>
<evidence type="ECO:0000256" key="1">
    <source>
        <dbReference type="SAM" id="Phobius"/>
    </source>
</evidence>
<dbReference type="Gene3D" id="3.30.70.1430">
    <property type="entry name" value="Multidrug efflux transporter AcrB pore domain"/>
    <property type="match status" value="2"/>
</dbReference>
<gene>
    <name evidence="2" type="ORF">HNQ88_001971</name>
</gene>
<feature type="transmembrane region" description="Helical" evidence="1">
    <location>
        <begin position="526"/>
        <end position="545"/>
    </location>
</feature>
<feature type="transmembrane region" description="Helical" evidence="1">
    <location>
        <begin position="985"/>
        <end position="1007"/>
    </location>
</feature>
<dbReference type="SUPFAM" id="SSF82714">
    <property type="entry name" value="Multidrug efflux transporter AcrB TolC docking domain, DN and DC subdomains"/>
    <property type="match status" value="2"/>
</dbReference>